<keyword evidence="2 6" id="KW-0812">Transmembrane</keyword>
<dbReference type="GO" id="GO:0005506">
    <property type="term" value="F:iron ion binding"/>
    <property type="evidence" value="ECO:0007669"/>
    <property type="project" value="InterPro"/>
</dbReference>
<feature type="transmembrane region" description="Helical" evidence="6">
    <location>
        <begin position="130"/>
        <end position="147"/>
    </location>
</feature>
<keyword evidence="3 6" id="KW-1133">Transmembrane helix</keyword>
<dbReference type="Pfam" id="PF04116">
    <property type="entry name" value="FA_hydroxylase"/>
    <property type="match status" value="1"/>
</dbReference>
<gene>
    <name evidence="8" type="ORF">GCM10011396_20090</name>
</gene>
<dbReference type="GO" id="GO:0016491">
    <property type="term" value="F:oxidoreductase activity"/>
    <property type="evidence" value="ECO:0007669"/>
    <property type="project" value="InterPro"/>
</dbReference>
<evidence type="ECO:0000256" key="4">
    <source>
        <dbReference type="ARBA" id="ARBA00023136"/>
    </source>
</evidence>
<proteinExistence type="predicted"/>
<feature type="region of interest" description="Disordered" evidence="5">
    <location>
        <begin position="321"/>
        <end position="345"/>
    </location>
</feature>
<reference evidence="8" key="1">
    <citation type="journal article" date="2014" name="Int. J. Syst. Evol. Microbiol.">
        <title>Complete genome sequence of Corynebacterium casei LMG S-19264T (=DSM 44701T), isolated from a smear-ripened cheese.</title>
        <authorList>
            <consortium name="US DOE Joint Genome Institute (JGI-PGF)"/>
            <person name="Walter F."/>
            <person name="Albersmeier A."/>
            <person name="Kalinowski J."/>
            <person name="Ruckert C."/>
        </authorList>
    </citation>
    <scope>NUCLEOTIDE SEQUENCE</scope>
    <source>
        <strain evidence="8">CGMCC 1.10998</strain>
    </source>
</reference>
<evidence type="ECO:0000256" key="6">
    <source>
        <dbReference type="SAM" id="Phobius"/>
    </source>
</evidence>
<reference evidence="8" key="2">
    <citation type="submission" date="2020-09" db="EMBL/GenBank/DDBJ databases">
        <authorList>
            <person name="Sun Q."/>
            <person name="Zhou Y."/>
        </authorList>
    </citation>
    <scope>NUCLEOTIDE SEQUENCE</scope>
    <source>
        <strain evidence="8">CGMCC 1.10998</strain>
    </source>
</reference>
<dbReference type="AlphaFoldDB" id="A0A916UI91"/>
<keyword evidence="9" id="KW-1185">Reference proteome</keyword>
<dbReference type="PANTHER" id="PTHR11863">
    <property type="entry name" value="STEROL DESATURASE"/>
    <property type="match status" value="1"/>
</dbReference>
<evidence type="ECO:0000256" key="3">
    <source>
        <dbReference type="ARBA" id="ARBA00022989"/>
    </source>
</evidence>
<feature type="compositionally biased region" description="Polar residues" evidence="5">
    <location>
        <begin position="328"/>
        <end position="345"/>
    </location>
</feature>
<sequence>MNFSDLFATAQAWIFETIVQPLMFYVGLGEFIEDAFEGVEWFLIGVCQLVLLYIVLRPLEAKLPVHKFTDPKARWNDFIYTALHRLGAFSVLIFFVLDPVLDALTGLLHLEGVNPFNLENLWPGMLDHPVLVFLLYLVVLDFFDYWYHRASHQFNWWWGLHSLHHSQRNMNLWSDDRNHLLDDFIRGVYMGLIAIVIGVEPGQYILLVTLSQMVQSLQHANVRIHFGAIGERLLVSPRFHRTHHAIGIGHETRGKGTLGGHNFAVLFPVWDIIFGTALFDKEFAMTGIRDQLPSPDGSGREYGQGFWSQQWLGLKRMVGRDRPVSKPAQAQQDIRPAQHTSEGLG</sequence>
<dbReference type="GO" id="GO:0016020">
    <property type="term" value="C:membrane"/>
    <property type="evidence" value="ECO:0007669"/>
    <property type="project" value="UniProtKB-SubCell"/>
</dbReference>
<feature type="transmembrane region" description="Helical" evidence="6">
    <location>
        <begin position="77"/>
        <end position="97"/>
    </location>
</feature>
<feature type="transmembrane region" description="Helical" evidence="6">
    <location>
        <begin position="12"/>
        <end position="32"/>
    </location>
</feature>
<dbReference type="InterPro" id="IPR050307">
    <property type="entry name" value="Sterol_Desaturase_Related"/>
</dbReference>
<dbReference type="EMBL" id="BMED01000002">
    <property type="protein sequence ID" value="GGC72907.1"/>
    <property type="molecule type" value="Genomic_DNA"/>
</dbReference>
<keyword evidence="4 6" id="KW-0472">Membrane</keyword>
<evidence type="ECO:0000256" key="2">
    <source>
        <dbReference type="ARBA" id="ARBA00022692"/>
    </source>
</evidence>
<comment type="caution">
    <text evidence="8">The sequence shown here is derived from an EMBL/GenBank/DDBJ whole genome shotgun (WGS) entry which is preliminary data.</text>
</comment>
<feature type="domain" description="Fatty acid hydroxylase" evidence="7">
    <location>
        <begin position="133"/>
        <end position="276"/>
    </location>
</feature>
<evidence type="ECO:0000313" key="9">
    <source>
        <dbReference type="Proteomes" id="UP000637423"/>
    </source>
</evidence>
<accession>A0A916UI91</accession>
<feature type="transmembrane region" description="Helical" evidence="6">
    <location>
        <begin position="38"/>
        <end position="56"/>
    </location>
</feature>
<organism evidence="8 9">
    <name type="scientific">Undibacterium terreum</name>
    <dbReference type="NCBI Taxonomy" id="1224302"/>
    <lineage>
        <taxon>Bacteria</taxon>
        <taxon>Pseudomonadati</taxon>
        <taxon>Pseudomonadota</taxon>
        <taxon>Betaproteobacteria</taxon>
        <taxon>Burkholderiales</taxon>
        <taxon>Oxalobacteraceae</taxon>
        <taxon>Undibacterium</taxon>
    </lineage>
</organism>
<evidence type="ECO:0000256" key="5">
    <source>
        <dbReference type="SAM" id="MobiDB-lite"/>
    </source>
</evidence>
<comment type="subcellular location">
    <subcellularLocation>
        <location evidence="1">Membrane</location>
    </subcellularLocation>
</comment>
<name>A0A916UI91_9BURK</name>
<evidence type="ECO:0000313" key="8">
    <source>
        <dbReference type="EMBL" id="GGC72907.1"/>
    </source>
</evidence>
<dbReference type="RefSeq" id="WP_188565930.1">
    <property type="nucleotide sequence ID" value="NZ_BMED01000002.1"/>
</dbReference>
<protein>
    <submittedName>
        <fullName evidence="8">C-5 sterol desaturase</fullName>
    </submittedName>
</protein>
<dbReference type="Proteomes" id="UP000637423">
    <property type="component" value="Unassembled WGS sequence"/>
</dbReference>
<evidence type="ECO:0000259" key="7">
    <source>
        <dbReference type="Pfam" id="PF04116"/>
    </source>
</evidence>
<dbReference type="GO" id="GO:0008610">
    <property type="term" value="P:lipid biosynthetic process"/>
    <property type="evidence" value="ECO:0007669"/>
    <property type="project" value="InterPro"/>
</dbReference>
<dbReference type="InterPro" id="IPR006694">
    <property type="entry name" value="Fatty_acid_hydroxylase"/>
</dbReference>
<evidence type="ECO:0000256" key="1">
    <source>
        <dbReference type="ARBA" id="ARBA00004370"/>
    </source>
</evidence>